<dbReference type="Gene3D" id="2.130.10.130">
    <property type="entry name" value="Integrin alpha, N-terminal"/>
    <property type="match status" value="4"/>
</dbReference>
<evidence type="ECO:0000313" key="5">
    <source>
        <dbReference type="Proteomes" id="UP001167796"/>
    </source>
</evidence>
<gene>
    <name evidence="4" type="ORF">Q5H92_19085</name>
</gene>
<dbReference type="InterPro" id="IPR011519">
    <property type="entry name" value="UnbV_ASPIC"/>
</dbReference>
<dbReference type="RefSeq" id="WP_305013157.1">
    <property type="nucleotide sequence ID" value="NZ_JAUQSX010000011.1"/>
</dbReference>
<dbReference type="Pfam" id="PF07593">
    <property type="entry name" value="UnbV_ASPIC"/>
    <property type="match status" value="1"/>
</dbReference>
<reference evidence="4" key="1">
    <citation type="submission" date="2023-07" db="EMBL/GenBank/DDBJ databases">
        <authorList>
            <person name="Kim M.K."/>
        </authorList>
    </citation>
    <scope>NUCLEOTIDE SEQUENCE</scope>
    <source>
        <strain evidence="4">M29</strain>
    </source>
</reference>
<organism evidence="4 5">
    <name type="scientific">Hymenobacter mellowenesis</name>
    <dbReference type="NCBI Taxonomy" id="3063995"/>
    <lineage>
        <taxon>Bacteria</taxon>
        <taxon>Pseudomonadati</taxon>
        <taxon>Bacteroidota</taxon>
        <taxon>Cytophagia</taxon>
        <taxon>Cytophagales</taxon>
        <taxon>Hymenobacteraceae</taxon>
        <taxon>Hymenobacter</taxon>
    </lineage>
</organism>
<dbReference type="PROSITE" id="PS51257">
    <property type="entry name" value="PROKAR_LIPOPROTEIN"/>
    <property type="match status" value="1"/>
</dbReference>
<evidence type="ECO:0000259" key="3">
    <source>
        <dbReference type="Pfam" id="PF07593"/>
    </source>
</evidence>
<protein>
    <submittedName>
        <fullName evidence="4">VCBS repeat-containing protein</fullName>
    </submittedName>
</protein>
<feature type="signal peptide" evidence="2">
    <location>
        <begin position="1"/>
        <end position="20"/>
    </location>
</feature>
<dbReference type="InterPro" id="IPR028994">
    <property type="entry name" value="Integrin_alpha_N"/>
</dbReference>
<keyword evidence="5" id="KW-1185">Reference proteome</keyword>
<dbReference type="Pfam" id="PF13517">
    <property type="entry name" value="FG-GAP_3"/>
    <property type="match status" value="6"/>
</dbReference>
<name>A0ABT9AGM6_9BACT</name>
<keyword evidence="1 2" id="KW-0732">Signal</keyword>
<dbReference type="PANTHER" id="PTHR16026:SF0">
    <property type="entry name" value="CARTILAGE ACIDIC PROTEIN 1"/>
    <property type="match status" value="1"/>
</dbReference>
<evidence type="ECO:0000313" key="4">
    <source>
        <dbReference type="EMBL" id="MDO7848479.1"/>
    </source>
</evidence>
<dbReference type="SUPFAM" id="SSF69318">
    <property type="entry name" value="Integrin alpha N-terminal domain"/>
    <property type="match status" value="3"/>
</dbReference>
<sequence length="1115" mass="121924">MLKSCLYLLPLWCLAGLLLAGCQAKQPEAGLPTLFQLVAPAKSHVTFRNDLQEDEFTNVLVYEYTYNGGGVALGDVNGDGLDDIYFTANKGSNRLYLNQGHLQFQDVTAAAGVGLAEGWKTGVTMVDLNADGRLDMYVCRSGDRPGRLRQNQLFINQGADARGVPHFTEQAAACGLADSAFSTQAVFFDYDQDRDLDMLLLNHSPRRFEGLDEFYIRQLMATPDALTGLKLYRNEGGAPGRLPQFREVATAAGLLNARLSFGLGASVADVNNDGWPDIYVSNDYLTPDCLYINNKNGTFTDQLSQQIGHTSLSSMGNDAADLNNDGYADICTLDMLPEGNRRQKLLFASDNFEQFRTRENAGLHKQYMRNMLQLNNGNGSFSEVGQLAGIAATDWSWAPLLADFDNDGWKDLFVTNGFLHDYTNLDFLKYMGDFLHDRQGNVQRNNLLELVRKMPSSNVVGYAFRNIGGARFANVSMAWGITTPANSNGAAYADLDNDGDLDLVVNNINAEAFIYRNDASKLLKNKTLRVKLQGEGQNRLGLGTKVTLFSGGHLQTQEQLVGRGYESSVSPVLHFGLGQRPIDSVLVVWPGGRRQVVRPAAGQQLLVLREANGQPAGPTSQSFSPVFTAATSPIRAVATENDVNDFKRQPLMVNSLSYGGPYLVQGDVNNDGRADLFMGGTVGHPSRVFVQRAGGVFAEVPQPALHADSLQEASAAAFLDVDGDGDQDLYVGTGGYDNFLPEDPLLQDRLYLNDGRGHFSASPPGSLPPMRTSTGCVRAADVNSDGHPDLFVGGRVVPGRYPEAPASYLLVGDGHGHFADQTARYAPALRQLGMVTDAAWVDLNGDQRPDLITVGEWLPVQVWLNEPGRLVDRTATYLPARLRGWWNTLLVHDLNGDHKPDLVVGNMGLNTQCRASAQQPAELVYKDFDDNGAIDPILCMYAQDQSYPFVSRDELLDQISMTRSRFPSYASYSEARLPDIFSPEELKDAHVLRASCLQTTCFLSTPQTRYRLAPLPAEAQYTPIYALATLDYDHDGHPDLLLGGNITHSRIRFGNSDAGQGLLLRGDGRGGFATVPQRQSGLRVAGDIRSFAQVGRTLLVGRNNLPVQAYQLHHP</sequence>
<dbReference type="Proteomes" id="UP001167796">
    <property type="component" value="Unassembled WGS sequence"/>
</dbReference>
<comment type="caution">
    <text evidence="4">The sequence shown here is derived from an EMBL/GenBank/DDBJ whole genome shotgun (WGS) entry which is preliminary data.</text>
</comment>
<evidence type="ECO:0000256" key="2">
    <source>
        <dbReference type="SAM" id="SignalP"/>
    </source>
</evidence>
<dbReference type="InterPro" id="IPR013517">
    <property type="entry name" value="FG-GAP"/>
</dbReference>
<dbReference type="InterPro" id="IPR027039">
    <property type="entry name" value="Crtac1"/>
</dbReference>
<accession>A0ABT9AGM6</accession>
<dbReference type="PANTHER" id="PTHR16026">
    <property type="entry name" value="CARTILAGE ACIDIC PROTEIN 1"/>
    <property type="match status" value="1"/>
</dbReference>
<evidence type="ECO:0000256" key="1">
    <source>
        <dbReference type="ARBA" id="ARBA00022729"/>
    </source>
</evidence>
<dbReference type="EMBL" id="JAUQSX010000011">
    <property type="protein sequence ID" value="MDO7848479.1"/>
    <property type="molecule type" value="Genomic_DNA"/>
</dbReference>
<feature type="chain" id="PRO_5045055337" evidence="2">
    <location>
        <begin position="21"/>
        <end position="1115"/>
    </location>
</feature>
<proteinExistence type="predicted"/>
<feature type="domain" description="ASPIC/UnbV" evidence="3">
    <location>
        <begin position="541"/>
        <end position="605"/>
    </location>
</feature>